<reference evidence="1 2" key="1">
    <citation type="submission" date="2022-10" db="EMBL/GenBank/DDBJ databases">
        <title>Defluviimonas sp. CAU 1641 isolated from mud.</title>
        <authorList>
            <person name="Kim W."/>
        </authorList>
    </citation>
    <scope>NUCLEOTIDE SEQUENCE [LARGE SCALE GENOMIC DNA]</scope>
    <source>
        <strain evidence="1 2">CAU 1641</strain>
    </source>
</reference>
<name>A0ABT3J4C5_9RHOB</name>
<comment type="caution">
    <text evidence="1">The sequence shown here is derived from an EMBL/GenBank/DDBJ whole genome shotgun (WGS) entry which is preliminary data.</text>
</comment>
<accession>A0ABT3J4C5</accession>
<evidence type="ECO:0000313" key="2">
    <source>
        <dbReference type="Proteomes" id="UP001207582"/>
    </source>
</evidence>
<sequence>MNVVIPDINDAPTFQAVLAPHLARLRLAKTFMQVDAKWSGGEALEFALLLEAMAGFLDGAAVERIAEARSRLDARIGVPRKDHAAGIRARNGTGFCGLVNGITGILHAGAKTNCQARWRAEGVGPFLALAEDLRQRCFEGVPGTIREIEARLEAAPDPAPDCA</sequence>
<organism evidence="1 2">
    <name type="scientific">Defluviimonas salinarum</name>
    <dbReference type="NCBI Taxonomy" id="2992147"/>
    <lineage>
        <taxon>Bacteria</taxon>
        <taxon>Pseudomonadati</taxon>
        <taxon>Pseudomonadota</taxon>
        <taxon>Alphaproteobacteria</taxon>
        <taxon>Rhodobacterales</taxon>
        <taxon>Paracoccaceae</taxon>
        <taxon>Albidovulum</taxon>
    </lineage>
</organism>
<protein>
    <submittedName>
        <fullName evidence="1">Uncharacterized protein</fullName>
    </submittedName>
</protein>
<dbReference type="Proteomes" id="UP001207582">
    <property type="component" value="Unassembled WGS sequence"/>
</dbReference>
<keyword evidence="2" id="KW-1185">Reference proteome</keyword>
<proteinExistence type="predicted"/>
<dbReference type="EMBL" id="JAPDOG010000011">
    <property type="protein sequence ID" value="MCW3782513.1"/>
    <property type="molecule type" value="Genomic_DNA"/>
</dbReference>
<evidence type="ECO:0000313" key="1">
    <source>
        <dbReference type="EMBL" id="MCW3782513.1"/>
    </source>
</evidence>
<gene>
    <name evidence="1" type="ORF">OM960_13055</name>
</gene>
<dbReference type="RefSeq" id="WP_264772246.1">
    <property type="nucleotide sequence ID" value="NZ_JAPDOG010000011.1"/>
</dbReference>